<gene>
    <name evidence="1" type="ORF">ABWT76_002719</name>
</gene>
<evidence type="ECO:0000313" key="1">
    <source>
        <dbReference type="EMBL" id="XCM39766.1"/>
    </source>
</evidence>
<dbReference type="AlphaFoldDB" id="A0AAU8JLS4"/>
<organism evidence="1">
    <name type="scientific">Planktothricoides raciborskii GIHE-MW2</name>
    <dbReference type="NCBI Taxonomy" id="2792601"/>
    <lineage>
        <taxon>Bacteria</taxon>
        <taxon>Bacillati</taxon>
        <taxon>Cyanobacteriota</taxon>
        <taxon>Cyanophyceae</taxon>
        <taxon>Oscillatoriophycideae</taxon>
        <taxon>Oscillatoriales</taxon>
        <taxon>Oscillatoriaceae</taxon>
        <taxon>Planktothricoides</taxon>
    </lineage>
</organism>
<reference evidence="1" key="1">
    <citation type="submission" date="2024-07" db="EMBL/GenBank/DDBJ databases">
        <authorList>
            <person name="Kim Y.J."/>
            <person name="Jeong J.Y."/>
        </authorList>
    </citation>
    <scope>NUCLEOTIDE SEQUENCE</scope>
    <source>
        <strain evidence="1">GIHE-MW2</strain>
    </source>
</reference>
<dbReference type="RefSeq" id="WP_054469493.1">
    <property type="nucleotide sequence ID" value="NZ_CP159837.1"/>
</dbReference>
<proteinExistence type="predicted"/>
<protein>
    <submittedName>
        <fullName evidence="1">DUF4278 domain-containing protein</fullName>
    </submittedName>
</protein>
<dbReference type="InterPro" id="IPR025458">
    <property type="entry name" value="DUF4278"/>
</dbReference>
<accession>A0AAU8JLS4</accession>
<dbReference type="Pfam" id="PF14105">
    <property type="entry name" value="DUF4278"/>
    <property type="match status" value="1"/>
</dbReference>
<sequence length="148" mass="16798">MKLSYRGLNYSNDDPPSIDMIEDSGGLYRGCQWQVRYPRHVPVTQPSNLLKYRGLAYVSHSPTETKVVEATPATVPTVVTTVKKTGVLSNRKYDQRDIATILQDMEKIHRANICRSLERRMNIAQAKGDQKLMVLLQQECQDLACALF</sequence>
<name>A0AAU8JLS4_9CYAN</name>
<dbReference type="EMBL" id="CP159837">
    <property type="protein sequence ID" value="XCM39766.1"/>
    <property type="molecule type" value="Genomic_DNA"/>
</dbReference>